<evidence type="ECO:0000313" key="1">
    <source>
        <dbReference type="EMBL" id="EAU47822.1"/>
    </source>
</evidence>
<comment type="caution">
    <text evidence="1">The sequence shown here is derived from an EMBL/GenBank/DDBJ whole genome shotgun (WGS) entry which is preliminary data.</text>
</comment>
<dbReference type="Proteomes" id="UP000006230">
    <property type="component" value="Unassembled WGS sequence"/>
</dbReference>
<reference evidence="1 2" key="1">
    <citation type="journal article" date="2010" name="J. Bacteriol.">
        <title>Genome sequences of Pelagibaca bermudensis HTCC2601T and Maritimibacter alkaliphilus HTCC2654T, the type strains of two marine Roseobacter genera.</title>
        <authorList>
            <person name="Thrash J.C."/>
            <person name="Cho J.C."/>
            <person name="Ferriera S."/>
            <person name="Johnson J."/>
            <person name="Vergin K.L."/>
            <person name="Giovannoni S.J."/>
        </authorList>
    </citation>
    <scope>NUCLEOTIDE SEQUENCE [LARGE SCALE GENOMIC DNA]</scope>
    <source>
        <strain evidence="2">DSM 26914 / JCM 13377 / KCTC 12554 / HTCC2601</strain>
    </source>
</reference>
<protein>
    <submittedName>
        <fullName evidence="1">Uncharacterized protein</fullName>
    </submittedName>
</protein>
<evidence type="ECO:0000313" key="2">
    <source>
        <dbReference type="Proteomes" id="UP000006230"/>
    </source>
</evidence>
<gene>
    <name evidence="1" type="ORF">R2601_06918</name>
</gene>
<accession>Q0FUB1</accession>
<dbReference type="RefSeq" id="WP_007803348.1">
    <property type="nucleotide sequence ID" value="NZ_DS022278.1"/>
</dbReference>
<dbReference type="HOGENOM" id="CLU_2937534_0_0_5"/>
<keyword evidence="2" id="KW-1185">Reference proteome</keyword>
<organism evidence="1 2">
    <name type="scientific">Salipiger bermudensis (strain DSM 26914 / JCM 13377 / KCTC 12554 / HTCC2601)</name>
    <name type="common">Pelagibaca bermudensis</name>
    <dbReference type="NCBI Taxonomy" id="314265"/>
    <lineage>
        <taxon>Bacteria</taxon>
        <taxon>Pseudomonadati</taxon>
        <taxon>Pseudomonadota</taxon>
        <taxon>Alphaproteobacteria</taxon>
        <taxon>Rhodobacterales</taxon>
        <taxon>Roseobacteraceae</taxon>
        <taxon>Salipiger</taxon>
    </lineage>
</organism>
<dbReference type="EMBL" id="AATQ01000004">
    <property type="protein sequence ID" value="EAU47822.1"/>
    <property type="molecule type" value="Genomic_DNA"/>
</dbReference>
<name>Q0FUB1_SALBH</name>
<proteinExistence type="predicted"/>
<dbReference type="AlphaFoldDB" id="Q0FUB1"/>
<sequence>MPVVDDRIALIEPVEKQADGDLLRKVLGVSTGPSEAETFWADLLHSLAGPWTSSDHFAPP</sequence>